<keyword evidence="2" id="KW-0012">Acyltransferase</keyword>
<organism evidence="4 5">
    <name type="scientific">Variovorax defluvii</name>
    <dbReference type="NCBI Taxonomy" id="913761"/>
    <lineage>
        <taxon>Bacteria</taxon>
        <taxon>Pseudomonadati</taxon>
        <taxon>Pseudomonadota</taxon>
        <taxon>Betaproteobacteria</taxon>
        <taxon>Burkholderiales</taxon>
        <taxon>Comamonadaceae</taxon>
        <taxon>Variovorax</taxon>
    </lineage>
</organism>
<accession>A0ABP8HSC0</accession>
<feature type="domain" description="N-acetyltransferase" evidence="3">
    <location>
        <begin position="6"/>
        <end position="152"/>
    </location>
</feature>
<evidence type="ECO:0000256" key="1">
    <source>
        <dbReference type="ARBA" id="ARBA00022679"/>
    </source>
</evidence>
<dbReference type="InterPro" id="IPR000182">
    <property type="entry name" value="GNAT_dom"/>
</dbReference>
<evidence type="ECO:0000313" key="4">
    <source>
        <dbReference type="EMBL" id="GAA4343626.1"/>
    </source>
</evidence>
<dbReference type="CDD" id="cd04301">
    <property type="entry name" value="NAT_SF"/>
    <property type="match status" value="1"/>
</dbReference>
<dbReference type="SUPFAM" id="SSF55729">
    <property type="entry name" value="Acyl-CoA N-acyltransferases (Nat)"/>
    <property type="match status" value="1"/>
</dbReference>
<dbReference type="InterPro" id="IPR016181">
    <property type="entry name" value="Acyl_CoA_acyltransferase"/>
</dbReference>
<sequence length="152" mass="16728">MTDASITVRKAHEDDARAAAACVATAFEPYVARIGKPPAPMLLDYAALAAEGKVWVAERSGQVVGVLVQYETPDGFYIDTVASSPDARGSGVGRALLEFAEQAARGRGFDSLYLCTNSRMTENQVFYPRIGYVEYDRRSQGGYDRVFYRKRV</sequence>
<evidence type="ECO:0000256" key="2">
    <source>
        <dbReference type="ARBA" id="ARBA00023315"/>
    </source>
</evidence>
<dbReference type="RefSeq" id="WP_345538362.1">
    <property type="nucleotide sequence ID" value="NZ_BAABGJ010000021.1"/>
</dbReference>
<evidence type="ECO:0000313" key="5">
    <source>
        <dbReference type="Proteomes" id="UP001500975"/>
    </source>
</evidence>
<keyword evidence="1" id="KW-0808">Transferase</keyword>
<name>A0ABP8HSC0_9BURK</name>
<dbReference type="PANTHER" id="PTHR43877">
    <property type="entry name" value="AMINOALKYLPHOSPHONATE N-ACETYLTRANSFERASE-RELATED-RELATED"/>
    <property type="match status" value="1"/>
</dbReference>
<comment type="caution">
    <text evidence="4">The sequence shown here is derived from an EMBL/GenBank/DDBJ whole genome shotgun (WGS) entry which is preliminary data.</text>
</comment>
<dbReference type="Pfam" id="PF13508">
    <property type="entry name" value="Acetyltransf_7"/>
    <property type="match status" value="1"/>
</dbReference>
<dbReference type="InterPro" id="IPR050832">
    <property type="entry name" value="Bact_Acetyltransf"/>
</dbReference>
<gene>
    <name evidence="4" type="ORF">GCM10023165_26220</name>
</gene>
<dbReference type="Proteomes" id="UP001500975">
    <property type="component" value="Unassembled WGS sequence"/>
</dbReference>
<reference evidence="5" key="1">
    <citation type="journal article" date="2019" name="Int. J. Syst. Evol. Microbiol.">
        <title>The Global Catalogue of Microorganisms (GCM) 10K type strain sequencing project: providing services to taxonomists for standard genome sequencing and annotation.</title>
        <authorList>
            <consortium name="The Broad Institute Genomics Platform"/>
            <consortium name="The Broad Institute Genome Sequencing Center for Infectious Disease"/>
            <person name="Wu L."/>
            <person name="Ma J."/>
        </authorList>
    </citation>
    <scope>NUCLEOTIDE SEQUENCE [LARGE SCALE GENOMIC DNA]</scope>
    <source>
        <strain evidence="5">JCM 17804</strain>
    </source>
</reference>
<evidence type="ECO:0000259" key="3">
    <source>
        <dbReference type="PROSITE" id="PS51186"/>
    </source>
</evidence>
<proteinExistence type="predicted"/>
<dbReference type="Gene3D" id="3.40.630.30">
    <property type="match status" value="1"/>
</dbReference>
<dbReference type="EMBL" id="BAABGJ010000021">
    <property type="protein sequence ID" value="GAA4343626.1"/>
    <property type="molecule type" value="Genomic_DNA"/>
</dbReference>
<dbReference type="PROSITE" id="PS51186">
    <property type="entry name" value="GNAT"/>
    <property type="match status" value="1"/>
</dbReference>
<protein>
    <recommendedName>
        <fullName evidence="3">N-acetyltransferase domain-containing protein</fullName>
    </recommendedName>
</protein>
<keyword evidence="5" id="KW-1185">Reference proteome</keyword>